<sequence length="170" mass="18855">ALLDEISIAGGAADGAETDGGWTFSPTEGGFRVSTGVETAFYFNAYIGENRGYRGYDVSLRNAYNFGYGNTKPDWVEFFRYQDGLLISYWNEAYTDNNVGDHPGAGLVLPVDAHPQPLHWSDGTLVRPRIQSYDSTFNRDRTESITLHKNGVATRFPSLPAARVFDDNQT</sequence>
<evidence type="ECO:0000313" key="3">
    <source>
        <dbReference type="Proteomes" id="UP000050509"/>
    </source>
</evidence>
<reference evidence="2 3" key="1">
    <citation type="submission" date="2015-09" db="EMBL/GenBank/DDBJ databases">
        <title>Draft genome sequence of Kouleothrix aurantiaca JCM 19913.</title>
        <authorList>
            <person name="Hemp J."/>
        </authorList>
    </citation>
    <scope>NUCLEOTIDE SEQUENCE [LARGE SCALE GENOMIC DNA]</scope>
    <source>
        <strain evidence="2 3">COM-B</strain>
    </source>
</reference>
<proteinExistence type="predicted"/>
<dbReference type="AlphaFoldDB" id="A0A0N8PPR3"/>
<name>A0A0N8PPR3_9CHLR</name>
<dbReference type="InterPro" id="IPR048665">
    <property type="entry name" value="InhA-like_VEG"/>
</dbReference>
<feature type="domain" description="Immune inhibitor A-like metallopeptidase VEG" evidence="1">
    <location>
        <begin position="45"/>
        <end position="168"/>
    </location>
</feature>
<evidence type="ECO:0000259" key="1">
    <source>
        <dbReference type="Pfam" id="PF20774"/>
    </source>
</evidence>
<keyword evidence="3" id="KW-1185">Reference proteome</keyword>
<dbReference type="EMBL" id="LJCR01003726">
    <property type="protein sequence ID" value="KPV45045.1"/>
    <property type="molecule type" value="Genomic_DNA"/>
</dbReference>
<comment type="caution">
    <text evidence="2">The sequence shown here is derived from an EMBL/GenBank/DDBJ whole genome shotgun (WGS) entry which is preliminary data.</text>
</comment>
<protein>
    <submittedName>
        <fullName evidence="2">Peptidase M6</fullName>
    </submittedName>
</protein>
<feature type="non-terminal residue" evidence="2">
    <location>
        <position position="170"/>
    </location>
</feature>
<feature type="non-terminal residue" evidence="2">
    <location>
        <position position="1"/>
    </location>
</feature>
<organism evidence="2 3">
    <name type="scientific">Kouleothrix aurantiaca</name>
    <dbReference type="NCBI Taxonomy" id="186479"/>
    <lineage>
        <taxon>Bacteria</taxon>
        <taxon>Bacillati</taxon>
        <taxon>Chloroflexota</taxon>
        <taxon>Chloroflexia</taxon>
        <taxon>Chloroflexales</taxon>
        <taxon>Roseiflexineae</taxon>
        <taxon>Roseiflexaceae</taxon>
        <taxon>Kouleothrix</taxon>
    </lineage>
</organism>
<accession>A0A0N8PPR3</accession>
<evidence type="ECO:0000313" key="2">
    <source>
        <dbReference type="EMBL" id="KPV45045.1"/>
    </source>
</evidence>
<gene>
    <name evidence="2" type="ORF">SE17_44125</name>
</gene>
<dbReference type="Proteomes" id="UP000050509">
    <property type="component" value="Unassembled WGS sequence"/>
</dbReference>
<dbReference type="Pfam" id="PF20774">
    <property type="entry name" value="InhA-like_VEG"/>
    <property type="match status" value="1"/>
</dbReference>